<sequence length="520" mass="58960">MPKLNPQHAEGCTDSQIRPGSFSDWKTDASSETNSMATKNVQDSTNSGDLTLSDRPKGTAFHMNFPLPRELRNKTYGYLLAAEHVRKEPDGTRKIVVEQRHDGSCPICPRGVERNVMPDPRPQYEFHTALFSVNHEIGGEAREMLYGNNNFIVVSYKWAGFLQNLELMGVPVVNKTHRLVARVKQHRIRIHIEWPDNKRTCSCFDCPPPESGALLMLCANLHLLTRMLALQNFRITGNNIFITGPRDCNKVSVEHRFDKAKVSRKIQLLENDYGKPSPVLQQFVLDSFQEVIGIGQKVIFSGEIDKQAAQEVVQSITPKVAWVYAMRWKLLPLLNSLKKDADRDVLAENLQLAYDRYSFIVTVYESSILPEEATATWEHKCACGDAKNGLGFLIVDVCVMLMSIGLKTGKKLCKLCRYQQLGNNLSKDLQSMPAELWYRVKHWAAVTAMEADLYERFCIGVLSGMKECSENNMEYIDPGILRDLDMVEKWLSWNNGPNVGQVLISMFCCRLINVVTMPPR</sequence>
<comment type="caution">
    <text evidence="1">The sequence shown here is derived from an EMBL/GenBank/DDBJ whole genome shotgun (WGS) entry which is preliminary data.</text>
</comment>
<gene>
    <name evidence="1" type="ORF">LTS18_008321</name>
</gene>
<dbReference type="EMBL" id="JAWDJW010008490">
    <property type="protein sequence ID" value="KAK3060540.1"/>
    <property type="molecule type" value="Genomic_DNA"/>
</dbReference>
<dbReference type="Proteomes" id="UP001186974">
    <property type="component" value="Unassembled WGS sequence"/>
</dbReference>
<organism evidence="1 2">
    <name type="scientific">Coniosporium uncinatum</name>
    <dbReference type="NCBI Taxonomy" id="93489"/>
    <lineage>
        <taxon>Eukaryota</taxon>
        <taxon>Fungi</taxon>
        <taxon>Dikarya</taxon>
        <taxon>Ascomycota</taxon>
        <taxon>Pezizomycotina</taxon>
        <taxon>Dothideomycetes</taxon>
        <taxon>Dothideomycetes incertae sedis</taxon>
        <taxon>Coniosporium</taxon>
    </lineage>
</organism>
<evidence type="ECO:0000313" key="2">
    <source>
        <dbReference type="Proteomes" id="UP001186974"/>
    </source>
</evidence>
<protein>
    <submittedName>
        <fullName evidence="1">Uncharacterized protein</fullName>
    </submittedName>
</protein>
<proteinExistence type="predicted"/>
<evidence type="ECO:0000313" key="1">
    <source>
        <dbReference type="EMBL" id="KAK3060540.1"/>
    </source>
</evidence>
<name>A0ACC3D1R3_9PEZI</name>
<accession>A0ACC3D1R3</accession>
<keyword evidence="2" id="KW-1185">Reference proteome</keyword>
<reference evidence="1" key="1">
    <citation type="submission" date="2024-09" db="EMBL/GenBank/DDBJ databases">
        <title>Black Yeasts Isolated from many extreme environments.</title>
        <authorList>
            <person name="Coleine C."/>
            <person name="Stajich J.E."/>
            <person name="Selbmann L."/>
        </authorList>
    </citation>
    <scope>NUCLEOTIDE SEQUENCE</scope>
    <source>
        <strain evidence="1">CCFEE 5737</strain>
    </source>
</reference>